<evidence type="ECO:0000313" key="1">
    <source>
        <dbReference type="EMBL" id="SAL98400.1"/>
    </source>
</evidence>
<dbReference type="AlphaFoldDB" id="A0A168MES8"/>
<dbReference type="InParanoid" id="A0A168MES8"/>
<dbReference type="Proteomes" id="UP000078561">
    <property type="component" value="Unassembled WGS sequence"/>
</dbReference>
<accession>A0A168MES8</accession>
<reference evidence="1" key="1">
    <citation type="submission" date="2016-04" db="EMBL/GenBank/DDBJ databases">
        <authorList>
            <person name="Evans L.H."/>
            <person name="Alamgir A."/>
            <person name="Owens N."/>
            <person name="Weber N.D."/>
            <person name="Virtaneva K."/>
            <person name="Barbian K."/>
            <person name="Babar A."/>
            <person name="Rosenke K."/>
        </authorList>
    </citation>
    <scope>NUCLEOTIDE SEQUENCE [LARGE SCALE GENOMIC DNA]</scope>
    <source>
        <strain evidence="1">CBS 101.48</strain>
    </source>
</reference>
<keyword evidence="2" id="KW-1185">Reference proteome</keyword>
<proteinExistence type="predicted"/>
<evidence type="ECO:0000313" key="2">
    <source>
        <dbReference type="Proteomes" id="UP000078561"/>
    </source>
</evidence>
<sequence length="125" mass="13762">MFCKNGLDEGNTEGVLGIQVIGRTIKFYLLALPATGLYIMRELATVQVPSSLNDLSKLVLDMPSVLLVLDVFARICVPPISSQCPNRHTPKTNASMVQPDYNVHEPYFVANLNVESPLRIIHIGV</sequence>
<gene>
    <name evidence="1" type="primary">ABSGL_03929.1 scaffold 4693</name>
</gene>
<dbReference type="EMBL" id="LT552071">
    <property type="protein sequence ID" value="SAL98400.1"/>
    <property type="molecule type" value="Genomic_DNA"/>
</dbReference>
<name>A0A168MES8_ABSGL</name>
<organism evidence="1">
    <name type="scientific">Absidia glauca</name>
    <name type="common">Pin mould</name>
    <dbReference type="NCBI Taxonomy" id="4829"/>
    <lineage>
        <taxon>Eukaryota</taxon>
        <taxon>Fungi</taxon>
        <taxon>Fungi incertae sedis</taxon>
        <taxon>Mucoromycota</taxon>
        <taxon>Mucoromycotina</taxon>
        <taxon>Mucoromycetes</taxon>
        <taxon>Mucorales</taxon>
        <taxon>Cunninghamellaceae</taxon>
        <taxon>Absidia</taxon>
    </lineage>
</organism>
<dbReference type="OrthoDB" id="2230257at2759"/>
<protein>
    <submittedName>
        <fullName evidence="1">Uncharacterized protein</fullName>
    </submittedName>
</protein>